<evidence type="ECO:0000313" key="2">
    <source>
        <dbReference type="EMBL" id="KEZ76595.1"/>
    </source>
</evidence>
<dbReference type="OrthoDB" id="9808317at2"/>
<dbReference type="InterPro" id="IPR003959">
    <property type="entry name" value="ATPase_AAA_core"/>
</dbReference>
<dbReference type="GO" id="GO:0005524">
    <property type="term" value="F:ATP binding"/>
    <property type="evidence" value="ECO:0007669"/>
    <property type="project" value="InterPro"/>
</dbReference>
<gene>
    <name evidence="2" type="ORF">C41B8_14305</name>
</gene>
<dbReference type="eggNOG" id="COG0714">
    <property type="taxonomic scope" value="Bacteria"/>
</dbReference>
<name>A0A084IIR1_SALHC</name>
<dbReference type="RefSeq" id="WP_051883571.1">
    <property type="nucleotide sequence ID" value="NZ_APNK01000026.1"/>
</dbReference>
<dbReference type="GO" id="GO:0016887">
    <property type="term" value="F:ATP hydrolysis activity"/>
    <property type="evidence" value="ECO:0007669"/>
    <property type="project" value="InterPro"/>
</dbReference>
<organism evidence="2 3">
    <name type="scientific">Salinisphaera hydrothermalis (strain C41B8)</name>
    <dbReference type="NCBI Taxonomy" id="1304275"/>
    <lineage>
        <taxon>Bacteria</taxon>
        <taxon>Pseudomonadati</taxon>
        <taxon>Pseudomonadota</taxon>
        <taxon>Gammaproteobacteria</taxon>
        <taxon>Salinisphaerales</taxon>
        <taxon>Salinisphaeraceae</taxon>
        <taxon>Salinisphaera</taxon>
    </lineage>
</organism>
<dbReference type="EMBL" id="APNK01000026">
    <property type="protein sequence ID" value="KEZ76595.1"/>
    <property type="molecule type" value="Genomic_DNA"/>
</dbReference>
<dbReference type="Proteomes" id="UP000028302">
    <property type="component" value="Unassembled WGS sequence"/>
</dbReference>
<reference evidence="2 3" key="1">
    <citation type="submission" date="2013-03" db="EMBL/GenBank/DDBJ databases">
        <title>Salinisphaera hydrothermalis C41B8 Genome Sequencing.</title>
        <authorList>
            <person name="Li C."/>
            <person name="Lai Q."/>
            <person name="Shao Z."/>
        </authorList>
    </citation>
    <scope>NUCLEOTIDE SEQUENCE [LARGE SCALE GENOMIC DNA]</scope>
    <source>
        <strain evidence="2 3">C41B8</strain>
    </source>
</reference>
<dbReference type="AlphaFoldDB" id="A0A084IIR1"/>
<dbReference type="Pfam" id="PF00004">
    <property type="entry name" value="AAA"/>
    <property type="match status" value="1"/>
</dbReference>
<proteinExistence type="predicted"/>
<comment type="caution">
    <text evidence="2">The sequence shown here is derived from an EMBL/GenBank/DDBJ whole genome shotgun (WGS) entry which is preliminary data.</text>
</comment>
<dbReference type="CDD" id="cd00009">
    <property type="entry name" value="AAA"/>
    <property type="match status" value="1"/>
</dbReference>
<evidence type="ECO:0000313" key="3">
    <source>
        <dbReference type="Proteomes" id="UP000028302"/>
    </source>
</evidence>
<dbReference type="SUPFAM" id="SSF52540">
    <property type="entry name" value="P-loop containing nucleoside triphosphate hydrolases"/>
    <property type="match status" value="1"/>
</dbReference>
<protein>
    <recommendedName>
        <fullName evidence="1">ATPase AAA-type core domain-containing protein</fullName>
    </recommendedName>
</protein>
<sequence length="377" mass="41916">MPETPTNILPADGATLAQAGTLIDHHLRSLWAHPECARAIPPMMLWGPPGVGKSSLIRDLCSRHDIGFVDIRLSQREPIDLRGLPVPRGDEVHWLLSAEWPRDPDSRGIILFDELTAADRSLQVAAYELILDRRLGDLYQVPDGWYICAAGNRATDRAVALSLSSALANRFCHLDLVPDHAAWKRWAVAHGVHPDVIAFLDFRPESFFDMGGDVERGWPSPRTWERVSTAVQLADEVGLDAASLRLQITGLVGRGAATEFLAFRSWADDIPDVAAMMRGEARIRIPGRADQRYALCAAMVHYLWQGSADDRERLIMGFFDISEQLPSDFAAMAMVDALTGPDDATTKVRTDCLMRHARFERWTQRHGEAFVAHQVAA</sequence>
<dbReference type="Gene3D" id="3.40.50.300">
    <property type="entry name" value="P-loop containing nucleotide triphosphate hydrolases"/>
    <property type="match status" value="1"/>
</dbReference>
<dbReference type="STRING" id="1304275.C41B8_14305"/>
<feature type="domain" description="ATPase AAA-type core" evidence="1">
    <location>
        <begin position="43"/>
        <end position="77"/>
    </location>
</feature>
<accession>A0A084IIR1</accession>
<evidence type="ECO:0000259" key="1">
    <source>
        <dbReference type="Pfam" id="PF00004"/>
    </source>
</evidence>
<dbReference type="InterPro" id="IPR027417">
    <property type="entry name" value="P-loop_NTPase"/>
</dbReference>
<keyword evidence="3" id="KW-1185">Reference proteome</keyword>